<dbReference type="Gramene" id="PGSC0003DMT400038906">
    <property type="protein sequence ID" value="PGSC0003DMT400038906"/>
    <property type="gene ID" value="PGSC0003DMG400015044"/>
</dbReference>
<proteinExistence type="predicted"/>
<dbReference type="InParanoid" id="M1B7K4"/>
<dbReference type="AlphaFoldDB" id="M1B7K4"/>
<dbReference type="HOGENOM" id="CLU_1226629_0_0_1"/>
<keyword evidence="3" id="KW-1185">Reference proteome</keyword>
<dbReference type="Proteomes" id="UP000011115">
    <property type="component" value="Unassembled WGS sequence"/>
</dbReference>
<reference evidence="2" key="2">
    <citation type="submission" date="2015-06" db="UniProtKB">
        <authorList>
            <consortium name="EnsemblPlants"/>
        </authorList>
    </citation>
    <scope>IDENTIFICATION</scope>
    <source>
        <strain evidence="2">DM1-3 516 R44</strain>
    </source>
</reference>
<evidence type="ECO:0000313" key="2">
    <source>
        <dbReference type="EnsemblPlants" id="PGSC0003DMT400038906"/>
    </source>
</evidence>
<feature type="region of interest" description="Disordered" evidence="1">
    <location>
        <begin position="1"/>
        <end position="26"/>
    </location>
</feature>
<dbReference type="EnsemblPlants" id="PGSC0003DMT400038906">
    <property type="protein sequence ID" value="PGSC0003DMT400038906"/>
    <property type="gene ID" value="PGSC0003DMG400015044"/>
</dbReference>
<accession>M1B7K4</accession>
<evidence type="ECO:0000313" key="3">
    <source>
        <dbReference type="Proteomes" id="UP000011115"/>
    </source>
</evidence>
<feature type="region of interest" description="Disordered" evidence="1">
    <location>
        <begin position="122"/>
        <end position="141"/>
    </location>
</feature>
<reference evidence="3" key="1">
    <citation type="journal article" date="2011" name="Nature">
        <title>Genome sequence and analysis of the tuber crop potato.</title>
        <authorList>
            <consortium name="The Potato Genome Sequencing Consortium"/>
        </authorList>
    </citation>
    <scope>NUCLEOTIDE SEQUENCE [LARGE SCALE GENOMIC DNA]</scope>
    <source>
        <strain evidence="3">cv. DM1-3 516 R44</strain>
    </source>
</reference>
<dbReference type="PaxDb" id="4113-PGSC0003DMT400038906"/>
<organism evidence="2 3">
    <name type="scientific">Solanum tuberosum</name>
    <name type="common">Potato</name>
    <dbReference type="NCBI Taxonomy" id="4113"/>
    <lineage>
        <taxon>Eukaryota</taxon>
        <taxon>Viridiplantae</taxon>
        <taxon>Streptophyta</taxon>
        <taxon>Embryophyta</taxon>
        <taxon>Tracheophyta</taxon>
        <taxon>Spermatophyta</taxon>
        <taxon>Magnoliopsida</taxon>
        <taxon>eudicotyledons</taxon>
        <taxon>Gunneridae</taxon>
        <taxon>Pentapetalae</taxon>
        <taxon>asterids</taxon>
        <taxon>lamiids</taxon>
        <taxon>Solanales</taxon>
        <taxon>Solanaceae</taxon>
        <taxon>Solanoideae</taxon>
        <taxon>Solaneae</taxon>
        <taxon>Solanum</taxon>
    </lineage>
</organism>
<sequence length="226" mass="26262">MPTRFNRRSQNNDECDPSDAETVSLFPNKGVPLGAKKTDPFILDNKSLSQAHAYLLGNCDEVQEYISYENEPSEHLMGPYIPKDNSEVLLTRTDVPETIIDVPSEEFVTQQLEVEYEVEFEDEPTNEFEDESKNEYGDESENEYEYEFEDQLEDDRVEVAVDIEDAAVDTNMVDLDLDLENGKAFVENYKEDKFEYIQTLLVVKEEEVQVVVENYKEEKFDYILTL</sequence>
<name>M1B7K4_SOLTU</name>
<protein>
    <submittedName>
        <fullName evidence="2">ALG2-interacting protein X</fullName>
    </submittedName>
</protein>
<evidence type="ECO:0000256" key="1">
    <source>
        <dbReference type="SAM" id="MobiDB-lite"/>
    </source>
</evidence>